<dbReference type="GO" id="GO:0003677">
    <property type="term" value="F:DNA binding"/>
    <property type="evidence" value="ECO:0007669"/>
    <property type="project" value="InterPro"/>
</dbReference>
<gene>
    <name evidence="1" type="ORF">H3Z82_09080</name>
</gene>
<dbReference type="AlphaFoldDB" id="A0A7W2M535"/>
<accession>A0A7W2M535</accession>
<keyword evidence="2" id="KW-1185">Reference proteome</keyword>
<dbReference type="GO" id="GO:0006313">
    <property type="term" value="P:DNA transposition"/>
    <property type="evidence" value="ECO:0007669"/>
    <property type="project" value="InterPro"/>
</dbReference>
<sequence length="88" mass="10086">MTKKENDLWMRKLVKEFLDSGRSQKEFASAHGIKEGKLHYWRSKLSRPVDVTADKGPSHFVPIEVVPVQDGRTILIRCKNGIEIEIPV</sequence>
<protein>
    <submittedName>
        <fullName evidence="1">Transposase</fullName>
    </submittedName>
</protein>
<evidence type="ECO:0000313" key="2">
    <source>
        <dbReference type="Proteomes" id="UP000541857"/>
    </source>
</evidence>
<dbReference type="NCBIfam" id="NF047593">
    <property type="entry name" value="IS66_ISAeme5_TnpA"/>
    <property type="match status" value="1"/>
</dbReference>
<dbReference type="EMBL" id="JACGLT010000006">
    <property type="protein sequence ID" value="MBA6152874.1"/>
    <property type="molecule type" value="Genomic_DNA"/>
</dbReference>
<dbReference type="InterPro" id="IPR002514">
    <property type="entry name" value="Transposase_8"/>
</dbReference>
<reference evidence="1 2" key="1">
    <citation type="submission" date="2020-07" db="EMBL/GenBank/DDBJ databases">
        <title>Bacterium isolated from marine sediment.</title>
        <authorList>
            <person name="Shang D."/>
        </authorList>
    </citation>
    <scope>NUCLEOTIDE SEQUENCE [LARGE SCALE GENOMIC DNA]</scope>
    <source>
        <strain evidence="1 2">F6074</strain>
    </source>
</reference>
<comment type="caution">
    <text evidence="1">The sequence shown here is derived from an EMBL/GenBank/DDBJ whole genome shotgun (WGS) entry which is preliminary data.</text>
</comment>
<evidence type="ECO:0000313" key="1">
    <source>
        <dbReference type="EMBL" id="MBA6152874.1"/>
    </source>
</evidence>
<dbReference type="Pfam" id="PF01527">
    <property type="entry name" value="HTH_Tnp_1"/>
    <property type="match status" value="1"/>
</dbReference>
<dbReference type="Proteomes" id="UP000541857">
    <property type="component" value="Unassembled WGS sequence"/>
</dbReference>
<proteinExistence type="predicted"/>
<organism evidence="1 2">
    <name type="scientific">Gelidibacter maritimus</name>
    <dbReference type="NCBI Taxonomy" id="2761487"/>
    <lineage>
        <taxon>Bacteria</taxon>
        <taxon>Pseudomonadati</taxon>
        <taxon>Bacteroidota</taxon>
        <taxon>Flavobacteriia</taxon>
        <taxon>Flavobacteriales</taxon>
        <taxon>Flavobacteriaceae</taxon>
        <taxon>Gelidibacter</taxon>
    </lineage>
</organism>
<dbReference type="RefSeq" id="WP_182205186.1">
    <property type="nucleotide sequence ID" value="NZ_JACGLT010000006.1"/>
</dbReference>
<dbReference type="GO" id="GO:0004803">
    <property type="term" value="F:transposase activity"/>
    <property type="evidence" value="ECO:0007669"/>
    <property type="project" value="InterPro"/>
</dbReference>
<name>A0A7W2M535_9FLAO</name>